<comment type="caution">
    <text evidence="1">The sequence shown here is derived from an EMBL/GenBank/DDBJ whole genome shotgun (WGS) entry which is preliminary data.</text>
</comment>
<reference evidence="1 2" key="2">
    <citation type="journal article" date="2012" name="Proc. Natl. Acad. Sci. U.S.A.">
        <title>Antigenic diversity is generated by distinct evolutionary mechanisms in African trypanosome species.</title>
        <authorList>
            <person name="Jackson A.P."/>
            <person name="Berry A."/>
            <person name="Aslett M."/>
            <person name="Allison H.C."/>
            <person name="Burton P."/>
            <person name="Vavrova-Anderson J."/>
            <person name="Brown R."/>
            <person name="Browne H."/>
            <person name="Corton N."/>
            <person name="Hauser H."/>
            <person name="Gamble J."/>
            <person name="Gilderthorp R."/>
            <person name="Marcello L."/>
            <person name="McQuillan J."/>
            <person name="Otto T.D."/>
            <person name="Quail M.A."/>
            <person name="Sanders M.J."/>
            <person name="van Tonder A."/>
            <person name="Ginger M.L."/>
            <person name="Field M.C."/>
            <person name="Barry J.D."/>
            <person name="Hertz-Fowler C."/>
            <person name="Berriman M."/>
        </authorList>
    </citation>
    <scope>NUCLEOTIDE SEQUENCE [LARGE SCALE GENOMIC DNA]</scope>
    <source>
        <strain evidence="1 2">IL3000</strain>
    </source>
</reference>
<dbReference type="VEuPathDB" id="TriTrypDB:TcIL3000_0_51230"/>
<sequence>MQLLGKFLDSFLPPLILFDVVGWVFQESSESRIGVAGSVCFPIFLSQKVNEANVFPGFECLPEDPLQLTVPSSSWLTLCAWSAGYLICELVTFLVASLHGHASACCGDRGCLRASRTASSKMGLGVQANNVLAPRRAQSQRVMMPSPTRHRMSLIVLSCKRSNVC</sequence>
<protein>
    <submittedName>
        <fullName evidence="1">WGS project CAEQ00000000 data, annotated contig 2073</fullName>
    </submittedName>
</protein>
<keyword evidence="2" id="KW-1185">Reference proteome</keyword>
<gene>
    <name evidence="1" type="ORF">TCIL3000_0_51230</name>
</gene>
<dbReference type="AlphaFoldDB" id="F9WB84"/>
<evidence type="ECO:0000313" key="1">
    <source>
        <dbReference type="EMBL" id="CCD14515.1"/>
    </source>
</evidence>
<dbReference type="Proteomes" id="UP000000702">
    <property type="component" value="Unassembled WGS sequence"/>
</dbReference>
<dbReference type="EMBL" id="CAEQ01001545">
    <property type="protein sequence ID" value="CCD14515.1"/>
    <property type="molecule type" value="Genomic_DNA"/>
</dbReference>
<name>F9WB84_TRYCI</name>
<organism evidence="1 2">
    <name type="scientific">Trypanosoma congolense (strain IL3000)</name>
    <dbReference type="NCBI Taxonomy" id="1068625"/>
    <lineage>
        <taxon>Eukaryota</taxon>
        <taxon>Discoba</taxon>
        <taxon>Euglenozoa</taxon>
        <taxon>Kinetoplastea</taxon>
        <taxon>Metakinetoplastina</taxon>
        <taxon>Trypanosomatida</taxon>
        <taxon>Trypanosomatidae</taxon>
        <taxon>Trypanosoma</taxon>
        <taxon>Nannomonas</taxon>
    </lineage>
</organism>
<evidence type="ECO:0000313" key="2">
    <source>
        <dbReference type="Proteomes" id="UP000000702"/>
    </source>
</evidence>
<accession>F9WB84</accession>
<proteinExistence type="predicted"/>
<reference evidence="2" key="1">
    <citation type="submission" date="2011-07" db="EMBL/GenBank/DDBJ databases">
        <title>Divergent evolution of antigenic variation in African trypanosomes.</title>
        <authorList>
            <person name="Jackson A.P."/>
            <person name="Berry A."/>
            <person name="Allison H.C."/>
            <person name="Burton P."/>
            <person name="Anderson J."/>
            <person name="Aslett M."/>
            <person name="Brown R."/>
            <person name="Corton N."/>
            <person name="Harris D."/>
            <person name="Hauser H."/>
            <person name="Gamble J."/>
            <person name="Gilderthorp R."/>
            <person name="McQuillan J."/>
            <person name="Quail M.A."/>
            <person name="Sanders M."/>
            <person name="Van Tonder A."/>
            <person name="Ginger M.L."/>
            <person name="Donelson J.E."/>
            <person name="Field M.C."/>
            <person name="Barry J.D."/>
            <person name="Berriman M."/>
            <person name="Hertz-Fowler C."/>
        </authorList>
    </citation>
    <scope>NUCLEOTIDE SEQUENCE [LARGE SCALE GENOMIC DNA]</scope>
    <source>
        <strain evidence="2">IL3000</strain>
    </source>
</reference>